<dbReference type="HAMAP" id="MF_00637">
    <property type="entry name" value="Anti_sigma_F"/>
    <property type="match status" value="1"/>
</dbReference>
<keyword evidence="3 7" id="KW-0547">Nucleotide-binding</keyword>
<organism evidence="9 10">
    <name type="scientific">Gehongia tenuis</name>
    <dbReference type="NCBI Taxonomy" id="2763655"/>
    <lineage>
        <taxon>Bacteria</taxon>
        <taxon>Bacillati</taxon>
        <taxon>Bacillota</taxon>
        <taxon>Clostridia</taxon>
        <taxon>Christensenellales</taxon>
        <taxon>Christensenellaceae</taxon>
        <taxon>Gehongia</taxon>
    </lineage>
</organism>
<evidence type="ECO:0000256" key="4">
    <source>
        <dbReference type="ARBA" id="ARBA00022777"/>
    </source>
</evidence>
<keyword evidence="4 7" id="KW-0418">Kinase</keyword>
<evidence type="ECO:0000256" key="5">
    <source>
        <dbReference type="ARBA" id="ARBA00022840"/>
    </source>
</evidence>
<comment type="catalytic activity">
    <reaction evidence="7">
        <text>L-seryl-[protein] + ATP = O-phospho-L-seryl-[protein] + ADP + H(+)</text>
        <dbReference type="Rhea" id="RHEA:17989"/>
        <dbReference type="Rhea" id="RHEA-COMP:9863"/>
        <dbReference type="Rhea" id="RHEA-COMP:11604"/>
        <dbReference type="ChEBI" id="CHEBI:15378"/>
        <dbReference type="ChEBI" id="CHEBI:29999"/>
        <dbReference type="ChEBI" id="CHEBI:30616"/>
        <dbReference type="ChEBI" id="CHEBI:83421"/>
        <dbReference type="ChEBI" id="CHEBI:456216"/>
        <dbReference type="EC" id="2.7.11.1"/>
    </reaction>
</comment>
<evidence type="ECO:0000256" key="7">
    <source>
        <dbReference type="HAMAP-Rule" id="MF_00637"/>
    </source>
</evidence>
<evidence type="ECO:0000313" key="9">
    <source>
        <dbReference type="EMBL" id="MBC8532396.1"/>
    </source>
</evidence>
<dbReference type="GO" id="GO:0042174">
    <property type="term" value="P:negative regulation of sporulation resulting in formation of a cellular spore"/>
    <property type="evidence" value="ECO:0007669"/>
    <property type="project" value="InterPro"/>
</dbReference>
<keyword evidence="6 7" id="KW-0749">Sporulation</keyword>
<evidence type="ECO:0000313" key="10">
    <source>
        <dbReference type="Proteomes" id="UP000623172"/>
    </source>
</evidence>
<comment type="similarity">
    <text evidence="7">Belongs to the anti-sigma-factor family.</text>
</comment>
<dbReference type="GO" id="GO:0005524">
    <property type="term" value="F:ATP binding"/>
    <property type="evidence" value="ECO:0007669"/>
    <property type="project" value="UniProtKB-KW"/>
</dbReference>
<dbReference type="RefSeq" id="WP_249317528.1">
    <property type="nucleotide sequence ID" value="NZ_JACRSR010000007.1"/>
</dbReference>
<comment type="caution">
    <text evidence="9">The sequence shown here is derived from an EMBL/GenBank/DDBJ whole genome shotgun (WGS) entry which is preliminary data.</text>
</comment>
<evidence type="ECO:0000256" key="2">
    <source>
        <dbReference type="ARBA" id="ARBA00022679"/>
    </source>
</evidence>
<comment type="catalytic activity">
    <reaction evidence="7">
        <text>L-threonyl-[protein] + ATP = O-phospho-L-threonyl-[protein] + ADP + H(+)</text>
        <dbReference type="Rhea" id="RHEA:46608"/>
        <dbReference type="Rhea" id="RHEA-COMP:11060"/>
        <dbReference type="Rhea" id="RHEA-COMP:11605"/>
        <dbReference type="ChEBI" id="CHEBI:15378"/>
        <dbReference type="ChEBI" id="CHEBI:30013"/>
        <dbReference type="ChEBI" id="CHEBI:30616"/>
        <dbReference type="ChEBI" id="CHEBI:61977"/>
        <dbReference type="ChEBI" id="CHEBI:456216"/>
        <dbReference type="EC" id="2.7.11.1"/>
    </reaction>
</comment>
<evidence type="ECO:0000256" key="1">
    <source>
        <dbReference type="ARBA" id="ARBA00022527"/>
    </source>
</evidence>
<dbReference type="PANTHER" id="PTHR35526:SF3">
    <property type="entry name" value="ANTI-SIGMA-F FACTOR RSBW"/>
    <property type="match status" value="1"/>
</dbReference>
<gene>
    <name evidence="7" type="primary">spoIIAB</name>
    <name evidence="9" type="ORF">H8696_11150</name>
</gene>
<protein>
    <recommendedName>
        <fullName evidence="7">Anti-sigma F factor</fullName>
        <ecNumber evidence="7">2.7.11.1</ecNumber>
    </recommendedName>
    <alternativeName>
        <fullName evidence="7">Stage II sporulation protein AB</fullName>
    </alternativeName>
</protein>
<dbReference type="Pfam" id="PF13581">
    <property type="entry name" value="HATPase_c_2"/>
    <property type="match status" value="1"/>
</dbReference>
<proteinExistence type="inferred from homology"/>
<dbReference type="NCBIfam" id="TIGR01925">
    <property type="entry name" value="spIIAB"/>
    <property type="match status" value="1"/>
</dbReference>
<dbReference type="GO" id="GO:0030435">
    <property type="term" value="P:sporulation resulting in formation of a cellular spore"/>
    <property type="evidence" value="ECO:0007669"/>
    <property type="project" value="UniProtKB-KW"/>
</dbReference>
<keyword evidence="10" id="KW-1185">Reference proteome</keyword>
<dbReference type="SUPFAM" id="SSF55874">
    <property type="entry name" value="ATPase domain of HSP90 chaperone/DNA topoisomerase II/histidine kinase"/>
    <property type="match status" value="1"/>
</dbReference>
<dbReference type="InterPro" id="IPR050267">
    <property type="entry name" value="Anti-sigma-factor_SerPK"/>
</dbReference>
<reference evidence="9" key="1">
    <citation type="submission" date="2020-08" db="EMBL/GenBank/DDBJ databases">
        <title>Genome public.</title>
        <authorList>
            <person name="Liu C."/>
            <person name="Sun Q."/>
        </authorList>
    </citation>
    <scope>NUCLEOTIDE SEQUENCE</scope>
    <source>
        <strain evidence="9">NSJ-53</strain>
    </source>
</reference>
<dbReference type="EC" id="2.7.11.1" evidence="7"/>
<dbReference type="PANTHER" id="PTHR35526">
    <property type="entry name" value="ANTI-SIGMA-F FACTOR RSBW-RELATED"/>
    <property type="match status" value="1"/>
</dbReference>
<dbReference type="GO" id="GO:0004674">
    <property type="term" value="F:protein serine/threonine kinase activity"/>
    <property type="evidence" value="ECO:0007669"/>
    <property type="project" value="UniProtKB-KW"/>
</dbReference>
<dbReference type="EMBL" id="JACRSR010000007">
    <property type="protein sequence ID" value="MBC8532396.1"/>
    <property type="molecule type" value="Genomic_DNA"/>
</dbReference>
<dbReference type="Proteomes" id="UP000623172">
    <property type="component" value="Unassembled WGS sequence"/>
</dbReference>
<evidence type="ECO:0000256" key="3">
    <source>
        <dbReference type="ARBA" id="ARBA00022741"/>
    </source>
</evidence>
<evidence type="ECO:0000256" key="6">
    <source>
        <dbReference type="ARBA" id="ARBA00022969"/>
    </source>
</evidence>
<dbReference type="InterPro" id="IPR010194">
    <property type="entry name" value="Anti-sigma_F"/>
</dbReference>
<keyword evidence="5 7" id="KW-0067">ATP-binding</keyword>
<evidence type="ECO:0000259" key="8">
    <source>
        <dbReference type="SMART" id="SM00387"/>
    </source>
</evidence>
<dbReference type="GO" id="GO:0030436">
    <property type="term" value="P:asexual sporulation"/>
    <property type="evidence" value="ECO:0007669"/>
    <property type="project" value="UniProtKB-UniRule"/>
</dbReference>
<keyword evidence="1 7" id="KW-0723">Serine/threonine-protein kinase</keyword>
<dbReference type="AlphaFoldDB" id="A0A926D676"/>
<comment type="function">
    <text evidence="7">Binds to sigma F and blocks its ability to form an RNA polymerase holoenzyme (E-sigma F). Phosphorylates SpoIIAA on a serine residue. This phosphorylation may enable SpoIIAA to act as an anti-anti-sigma factor that counteracts SpoIIAB and thus releases sigma F from inhibition.</text>
</comment>
<sequence length="150" mass="16506">MKNEMRLEILSISENEAFARAVAGAFAAQLNPTLEELADIKMAVSEAVTNAIIHGYECDGKRMVEIHGVIRGSVVAFEVIDQGCGIDDVDQAREPFYTSKPDLERSGMGFTVMETFMDKVEVTSGKDKGTKVFMLKAIKAAKERETSDHE</sequence>
<dbReference type="Gene3D" id="3.30.565.10">
    <property type="entry name" value="Histidine kinase-like ATPase, C-terminal domain"/>
    <property type="match status" value="1"/>
</dbReference>
<keyword evidence="2 7" id="KW-0808">Transferase</keyword>
<dbReference type="GO" id="GO:0016989">
    <property type="term" value="F:sigma factor antagonist activity"/>
    <property type="evidence" value="ECO:0007669"/>
    <property type="project" value="InterPro"/>
</dbReference>
<name>A0A926D676_9FIRM</name>
<dbReference type="InterPro" id="IPR003594">
    <property type="entry name" value="HATPase_dom"/>
</dbReference>
<feature type="domain" description="Histidine kinase/HSP90-like ATPase" evidence="8">
    <location>
        <begin position="35"/>
        <end position="139"/>
    </location>
</feature>
<dbReference type="InterPro" id="IPR036890">
    <property type="entry name" value="HATPase_C_sf"/>
</dbReference>
<accession>A0A926D676</accession>
<dbReference type="SMART" id="SM00387">
    <property type="entry name" value="HATPase_c"/>
    <property type="match status" value="1"/>
</dbReference>